<proteinExistence type="predicted"/>
<reference evidence="1" key="1">
    <citation type="journal article" date="2014" name="Front. Microbiol.">
        <title>High frequency of phylogenetically diverse reductive dehalogenase-homologous genes in deep subseafloor sedimentary metagenomes.</title>
        <authorList>
            <person name="Kawai M."/>
            <person name="Futagami T."/>
            <person name="Toyoda A."/>
            <person name="Takaki Y."/>
            <person name="Nishi S."/>
            <person name="Hori S."/>
            <person name="Arai W."/>
            <person name="Tsubouchi T."/>
            <person name="Morono Y."/>
            <person name="Uchiyama I."/>
            <person name="Ito T."/>
            <person name="Fujiyama A."/>
            <person name="Inagaki F."/>
            <person name="Takami H."/>
        </authorList>
    </citation>
    <scope>NUCLEOTIDE SEQUENCE</scope>
    <source>
        <strain evidence="1">Expedition CK06-06</strain>
    </source>
</reference>
<gene>
    <name evidence="1" type="ORF">S01H1_47482</name>
</gene>
<name>X0XAA4_9ZZZZ</name>
<dbReference type="EMBL" id="BARS01030443">
    <property type="protein sequence ID" value="GAG21881.1"/>
    <property type="molecule type" value="Genomic_DNA"/>
</dbReference>
<dbReference type="AlphaFoldDB" id="X0XAA4"/>
<dbReference type="Pfam" id="PF06074">
    <property type="entry name" value="Portal_Mu"/>
    <property type="match status" value="1"/>
</dbReference>
<protein>
    <recommendedName>
        <fullName evidence="2">Phage portal protein</fullName>
    </recommendedName>
</protein>
<comment type="caution">
    <text evidence="1">The sequence shown here is derived from an EMBL/GenBank/DDBJ whole genome shotgun (WGS) entry which is preliminary data.</text>
</comment>
<sequence>MPKLIDGIKNLLGVGSRESSTGTETTGKQADQAGSAGDILGWVHPLRADDATYDRMLNDPTIRLAFAVGTMAMRTAEWTYMVRDGVPDDAKELVEADLEPKRPRFIQDAIDSHRYGWKPFEIVFDLLTDNGPPRIALTKIKPLRNKPTKIVVDKRGNVIGVDADGGKTELRDYRAMVLTYDMHDDDPRGNSRLEPARGVFNEYNTLATRQAQYNRKAGIILPQIW</sequence>
<evidence type="ECO:0000313" key="1">
    <source>
        <dbReference type="EMBL" id="GAG21881.1"/>
    </source>
</evidence>
<dbReference type="InterPro" id="IPR009279">
    <property type="entry name" value="Portal_Mu"/>
</dbReference>
<evidence type="ECO:0008006" key="2">
    <source>
        <dbReference type="Google" id="ProtNLM"/>
    </source>
</evidence>
<feature type="non-terminal residue" evidence="1">
    <location>
        <position position="225"/>
    </location>
</feature>
<accession>X0XAA4</accession>
<organism evidence="1">
    <name type="scientific">marine sediment metagenome</name>
    <dbReference type="NCBI Taxonomy" id="412755"/>
    <lineage>
        <taxon>unclassified sequences</taxon>
        <taxon>metagenomes</taxon>
        <taxon>ecological metagenomes</taxon>
    </lineage>
</organism>